<keyword evidence="1" id="KW-0812">Transmembrane</keyword>
<evidence type="ECO:0000256" key="1">
    <source>
        <dbReference type="SAM" id="Phobius"/>
    </source>
</evidence>
<evidence type="ECO:0000313" key="3">
    <source>
        <dbReference type="Proteomes" id="UP000195402"/>
    </source>
</evidence>
<dbReference type="EMBL" id="MVGT01000481">
    <property type="protein sequence ID" value="OVA16597.1"/>
    <property type="molecule type" value="Genomic_DNA"/>
</dbReference>
<protein>
    <submittedName>
        <fullName evidence="2">Uncharacterized protein</fullName>
    </submittedName>
</protein>
<feature type="transmembrane region" description="Helical" evidence="1">
    <location>
        <begin position="12"/>
        <end position="35"/>
    </location>
</feature>
<dbReference type="OrthoDB" id="1727866at2759"/>
<comment type="caution">
    <text evidence="2">The sequence shown here is derived from an EMBL/GenBank/DDBJ whole genome shotgun (WGS) entry which is preliminary data.</text>
</comment>
<dbReference type="GO" id="GO:0005789">
    <property type="term" value="C:endoplasmic reticulum membrane"/>
    <property type="evidence" value="ECO:0007669"/>
    <property type="project" value="TreeGrafter"/>
</dbReference>
<dbReference type="PANTHER" id="PTHR23071">
    <property type="entry name" value="PHOSPHATIDYLINOSITOL GLYCAN"/>
    <property type="match status" value="1"/>
</dbReference>
<dbReference type="InterPro" id="IPR039524">
    <property type="entry name" value="PIGO/GPI13"/>
</dbReference>
<dbReference type="GO" id="GO:0051377">
    <property type="term" value="F:mannose-ethanolamine phosphotransferase activity"/>
    <property type="evidence" value="ECO:0007669"/>
    <property type="project" value="TreeGrafter"/>
</dbReference>
<accession>A0A200R1K5</accession>
<dbReference type="GO" id="GO:0006506">
    <property type="term" value="P:GPI anchor biosynthetic process"/>
    <property type="evidence" value="ECO:0007669"/>
    <property type="project" value="InterPro"/>
</dbReference>
<evidence type="ECO:0000313" key="2">
    <source>
        <dbReference type="EMBL" id="OVA16597.1"/>
    </source>
</evidence>
<proteinExistence type="predicted"/>
<dbReference type="STRING" id="56857.A0A200R1K5"/>
<dbReference type="AlphaFoldDB" id="A0A200R1K5"/>
<name>A0A200R1K5_MACCD</name>
<keyword evidence="1" id="KW-0472">Membrane</keyword>
<reference evidence="2 3" key="1">
    <citation type="journal article" date="2017" name="Mol. Plant">
        <title>The Genome of Medicinal Plant Macleaya cordata Provides New Insights into Benzylisoquinoline Alkaloids Metabolism.</title>
        <authorList>
            <person name="Liu X."/>
            <person name="Liu Y."/>
            <person name="Huang P."/>
            <person name="Ma Y."/>
            <person name="Qing Z."/>
            <person name="Tang Q."/>
            <person name="Cao H."/>
            <person name="Cheng P."/>
            <person name="Zheng Y."/>
            <person name="Yuan Z."/>
            <person name="Zhou Y."/>
            <person name="Liu J."/>
            <person name="Tang Z."/>
            <person name="Zhuo Y."/>
            <person name="Zhang Y."/>
            <person name="Yu L."/>
            <person name="Huang J."/>
            <person name="Yang P."/>
            <person name="Peng Q."/>
            <person name="Zhang J."/>
            <person name="Jiang W."/>
            <person name="Zhang Z."/>
            <person name="Lin K."/>
            <person name="Ro D.K."/>
            <person name="Chen X."/>
            <person name="Xiong X."/>
            <person name="Shang Y."/>
            <person name="Huang S."/>
            <person name="Zeng J."/>
        </authorList>
    </citation>
    <scope>NUCLEOTIDE SEQUENCE [LARGE SCALE GENOMIC DNA]</scope>
    <source>
        <strain evidence="3">cv. BLH2017</strain>
        <tissue evidence="2">Root</tissue>
    </source>
</reference>
<keyword evidence="1" id="KW-1133">Transmembrane helix</keyword>
<dbReference type="InParanoid" id="A0A200R1K5"/>
<dbReference type="PANTHER" id="PTHR23071:SF1">
    <property type="entry name" value="GPI ETHANOLAMINE PHOSPHATE TRANSFERASE 3"/>
    <property type="match status" value="1"/>
</dbReference>
<keyword evidence="3" id="KW-1185">Reference proteome</keyword>
<dbReference type="Proteomes" id="UP000195402">
    <property type="component" value="Unassembled WGS sequence"/>
</dbReference>
<organism evidence="2 3">
    <name type="scientific">Macleaya cordata</name>
    <name type="common">Five-seeded plume-poppy</name>
    <name type="synonym">Bocconia cordata</name>
    <dbReference type="NCBI Taxonomy" id="56857"/>
    <lineage>
        <taxon>Eukaryota</taxon>
        <taxon>Viridiplantae</taxon>
        <taxon>Streptophyta</taxon>
        <taxon>Embryophyta</taxon>
        <taxon>Tracheophyta</taxon>
        <taxon>Spermatophyta</taxon>
        <taxon>Magnoliopsida</taxon>
        <taxon>Ranunculales</taxon>
        <taxon>Papaveraceae</taxon>
        <taxon>Papaveroideae</taxon>
        <taxon>Macleaya</taxon>
    </lineage>
</organism>
<gene>
    <name evidence="2" type="ORF">BVC80_1543g27</name>
</gene>
<sequence length="110" mass="12371">MAGSLVTGKWRLVWPFFLILVLHCIAILLFTRGFLLTRTELSTFSTCSDISQSPCFDQNLNATDPDPSVCWTKPAVDRLVIIVLDAYQKLSFEENMSGICVLHTQVFNSN</sequence>